<dbReference type="Proteomes" id="UP000528555">
    <property type="component" value="Unassembled WGS sequence"/>
</dbReference>
<comment type="caution">
    <text evidence="7">The sequence shown here is derived from an EMBL/GenBank/DDBJ whole genome shotgun (WGS) entry which is preliminary data.</text>
</comment>
<reference evidence="8 9" key="1">
    <citation type="journal article" date="2020" name="Cell Host Microbe">
        <title>Functional and Genomic Variation between Human-Derived Isolates of Lachnospiraceae Reveals Inter- and Intra-Species Diversity.</title>
        <authorList>
            <person name="Sorbara M.T."/>
            <person name="Littmann E.R."/>
            <person name="Fontana E."/>
            <person name="Moody T.U."/>
            <person name="Kohout C.E."/>
            <person name="Gjonbalaj M."/>
            <person name="Eaton V."/>
            <person name="Seok R."/>
            <person name="Leiner I.M."/>
            <person name="Pamer E.G."/>
        </authorList>
    </citation>
    <scope>NUCLEOTIDE SEQUENCE [LARGE SCALE GENOMIC DNA]</scope>
    <source>
        <strain evidence="7 8">MSK.17.11</strain>
        <strain evidence="6 9">MSK.17.38</strain>
    </source>
</reference>
<name>A0A850HP20_9FIRM</name>
<evidence type="ECO:0000313" key="6">
    <source>
        <dbReference type="EMBL" id="NSK15438.1"/>
    </source>
</evidence>
<evidence type="ECO:0000256" key="4">
    <source>
        <dbReference type="ARBA" id="ARBA00022729"/>
    </source>
</evidence>
<comment type="similarity">
    <text evidence="2">Belongs to the bacterial solute-binding protein 7 family.</text>
</comment>
<dbReference type="Pfam" id="PF03480">
    <property type="entry name" value="DctP"/>
    <property type="match status" value="1"/>
</dbReference>
<dbReference type="EMBL" id="JAAITX010000009">
    <property type="protein sequence ID" value="NVH59159.1"/>
    <property type="molecule type" value="Genomic_DNA"/>
</dbReference>
<dbReference type="Gene3D" id="3.40.190.170">
    <property type="entry name" value="Bacterial extracellular solute-binding protein, family 7"/>
    <property type="match status" value="1"/>
</dbReference>
<evidence type="ECO:0000256" key="2">
    <source>
        <dbReference type="ARBA" id="ARBA00009023"/>
    </source>
</evidence>
<dbReference type="RefSeq" id="WP_101694188.1">
    <property type="nucleotide sequence ID" value="NZ_JAAITX010000009.1"/>
</dbReference>
<dbReference type="NCBIfam" id="NF037995">
    <property type="entry name" value="TRAP_S1"/>
    <property type="match status" value="1"/>
</dbReference>
<evidence type="ECO:0000313" key="8">
    <source>
        <dbReference type="Proteomes" id="UP000528555"/>
    </source>
</evidence>
<evidence type="ECO:0000256" key="3">
    <source>
        <dbReference type="ARBA" id="ARBA00022448"/>
    </source>
</evidence>
<organism evidence="7 8">
    <name type="scientific">Dorea phocaeensis</name>
    <dbReference type="NCBI Taxonomy" id="2040291"/>
    <lineage>
        <taxon>Bacteria</taxon>
        <taxon>Bacillati</taxon>
        <taxon>Bacillota</taxon>
        <taxon>Clostridia</taxon>
        <taxon>Lachnospirales</taxon>
        <taxon>Lachnospiraceae</taxon>
        <taxon>Dorea</taxon>
    </lineage>
</organism>
<keyword evidence="8" id="KW-1185">Reference proteome</keyword>
<proteinExistence type="inferred from homology"/>
<keyword evidence="4" id="KW-0732">Signal</keyword>
<evidence type="ECO:0000256" key="5">
    <source>
        <dbReference type="SAM" id="MobiDB-lite"/>
    </source>
</evidence>
<dbReference type="NCBIfam" id="TIGR00787">
    <property type="entry name" value="dctP"/>
    <property type="match status" value="1"/>
</dbReference>
<dbReference type="EMBL" id="JAAIUO010000009">
    <property type="protein sequence ID" value="NSK15438.1"/>
    <property type="molecule type" value="Genomic_DNA"/>
</dbReference>
<dbReference type="PANTHER" id="PTHR33376:SF4">
    <property type="entry name" value="SIALIC ACID-BINDING PERIPLASMIC PROTEIN SIAP"/>
    <property type="match status" value="1"/>
</dbReference>
<protein>
    <submittedName>
        <fullName evidence="7">TRAP transporter substrate-binding protein</fullName>
    </submittedName>
</protein>
<evidence type="ECO:0000313" key="7">
    <source>
        <dbReference type="EMBL" id="NVH59159.1"/>
    </source>
</evidence>
<comment type="subcellular location">
    <subcellularLocation>
        <location evidence="1">Cell envelope</location>
    </subcellularLocation>
</comment>
<dbReference type="GO" id="GO:0055085">
    <property type="term" value="P:transmembrane transport"/>
    <property type="evidence" value="ECO:0007669"/>
    <property type="project" value="InterPro"/>
</dbReference>
<feature type="region of interest" description="Disordered" evidence="5">
    <location>
        <begin position="280"/>
        <end position="307"/>
    </location>
</feature>
<evidence type="ECO:0000313" key="9">
    <source>
        <dbReference type="Proteomes" id="UP000701680"/>
    </source>
</evidence>
<dbReference type="InterPro" id="IPR004682">
    <property type="entry name" value="TRAP_DctP"/>
</dbReference>
<reference evidence="7" key="2">
    <citation type="submission" date="2020-02" db="EMBL/GenBank/DDBJ databases">
        <authorList>
            <person name="Littmann E."/>
            <person name="Sorbara M."/>
        </authorList>
    </citation>
    <scope>NUCLEOTIDE SEQUENCE</scope>
    <source>
        <strain evidence="7">MSK.17.11</strain>
        <strain evidence="6">MSK.17.38</strain>
    </source>
</reference>
<dbReference type="PIRSF" id="PIRSF006470">
    <property type="entry name" value="DctB"/>
    <property type="match status" value="1"/>
</dbReference>
<keyword evidence="3" id="KW-0813">Transport</keyword>
<dbReference type="AlphaFoldDB" id="A0A850HP20"/>
<dbReference type="CDD" id="cd13603">
    <property type="entry name" value="PBP2_TRAP_Siap_TeaA_like"/>
    <property type="match status" value="1"/>
</dbReference>
<gene>
    <name evidence="7" type="ORF">G5A66_11055</name>
    <name evidence="6" type="ORF">G5A75_11345</name>
</gene>
<dbReference type="PANTHER" id="PTHR33376">
    <property type="match status" value="1"/>
</dbReference>
<accession>A0A850HP20</accession>
<dbReference type="GO" id="GO:0030288">
    <property type="term" value="C:outer membrane-bounded periplasmic space"/>
    <property type="evidence" value="ECO:0007669"/>
    <property type="project" value="InterPro"/>
</dbReference>
<sequence>MKRIYRAIIVVALLGITAGVIAFGATGSSRKQSEEEEQRYAWPLATCSTEETITHVFASTFAEEVGKLSDGKMKIQVYPQSTLGGDRELLESCKDQDIPFVVQSPAPQVSFMPELCVFDIPCAFDDIDDARKAVDGEEFQKIIQGIYKNAGYQLLGMADQCYRVMTSAKPFDGFESFKGQKIRTMENPYHLQFWKALGANPTPMTFSEVYIGLQQGTIDAQENAYELLVSAKLYEQQEYVIETNAVPDYVTLIVSDKFLEGLSKKQQTIIREAAANAQEAAREQADERREERKKTLEKEGMTIIEPDDETWKEMQDACAPVYENIRKQAGDKLVDLYMGTK</sequence>
<feature type="compositionally biased region" description="Basic and acidic residues" evidence="5">
    <location>
        <begin position="280"/>
        <end position="300"/>
    </location>
</feature>
<dbReference type="Proteomes" id="UP000701680">
    <property type="component" value="Unassembled WGS sequence"/>
</dbReference>
<dbReference type="OrthoDB" id="9815946at2"/>
<dbReference type="InterPro" id="IPR038404">
    <property type="entry name" value="TRAP_DctP_sf"/>
</dbReference>
<dbReference type="InterPro" id="IPR018389">
    <property type="entry name" value="DctP_fam"/>
</dbReference>
<evidence type="ECO:0000256" key="1">
    <source>
        <dbReference type="ARBA" id="ARBA00004196"/>
    </source>
</evidence>